<dbReference type="Proteomes" id="UP000198891">
    <property type="component" value="Unassembled WGS sequence"/>
</dbReference>
<evidence type="ECO:0000256" key="3">
    <source>
        <dbReference type="ARBA" id="ARBA00022679"/>
    </source>
</evidence>
<dbReference type="STRING" id="381665.SAMN05216554_0137"/>
<dbReference type="GO" id="GO:0005524">
    <property type="term" value="F:ATP binding"/>
    <property type="evidence" value="ECO:0007669"/>
    <property type="project" value="UniProtKB-KW"/>
</dbReference>
<dbReference type="GO" id="GO:0005886">
    <property type="term" value="C:plasma membrane"/>
    <property type="evidence" value="ECO:0007669"/>
    <property type="project" value="UniProtKB-ARBA"/>
</dbReference>
<dbReference type="EMBL" id="FNPZ01000012">
    <property type="protein sequence ID" value="SDZ57507.1"/>
    <property type="molecule type" value="Genomic_DNA"/>
</dbReference>
<organism evidence="12 13">
    <name type="scientific">Herbiconiux ginsengi</name>
    <dbReference type="NCBI Taxonomy" id="381665"/>
    <lineage>
        <taxon>Bacteria</taxon>
        <taxon>Bacillati</taxon>
        <taxon>Actinomycetota</taxon>
        <taxon>Actinomycetes</taxon>
        <taxon>Micrococcales</taxon>
        <taxon>Microbacteriaceae</taxon>
        <taxon>Herbiconiux</taxon>
    </lineage>
</organism>
<dbReference type="Gene3D" id="3.40.50.300">
    <property type="entry name" value="P-loop containing nucleotide triphosphate hydrolases"/>
    <property type="match status" value="1"/>
</dbReference>
<dbReference type="OrthoDB" id="9812433at2"/>
<dbReference type="NCBIfam" id="TIGR01007">
    <property type="entry name" value="eps_fam"/>
    <property type="match status" value="1"/>
</dbReference>
<evidence type="ECO:0000256" key="7">
    <source>
        <dbReference type="ARBA" id="ARBA00023137"/>
    </source>
</evidence>
<evidence type="ECO:0000256" key="1">
    <source>
        <dbReference type="ARBA" id="ARBA00007316"/>
    </source>
</evidence>
<keyword evidence="4" id="KW-0547">Nucleotide-binding</keyword>
<evidence type="ECO:0000313" key="12">
    <source>
        <dbReference type="EMBL" id="SDZ57507.1"/>
    </source>
</evidence>
<evidence type="ECO:0000256" key="5">
    <source>
        <dbReference type="ARBA" id="ARBA00022777"/>
    </source>
</evidence>
<evidence type="ECO:0000313" key="13">
    <source>
        <dbReference type="Proteomes" id="UP000198891"/>
    </source>
</evidence>
<dbReference type="InterPro" id="IPR002586">
    <property type="entry name" value="CobQ/CobB/MinD/ParA_Nub-bd_dom"/>
</dbReference>
<keyword evidence="3" id="KW-0808">Transferase</keyword>
<keyword evidence="7" id="KW-0829">Tyrosine-protein kinase</keyword>
<dbReference type="GO" id="GO:0042802">
    <property type="term" value="F:identical protein binding"/>
    <property type="evidence" value="ECO:0007669"/>
    <property type="project" value="UniProtKB-ARBA"/>
</dbReference>
<keyword evidence="6" id="KW-0067">ATP-binding</keyword>
<evidence type="ECO:0000256" key="9">
    <source>
        <dbReference type="SAM" id="MobiDB-lite"/>
    </source>
</evidence>
<dbReference type="EC" id="2.7.10.2" evidence="2"/>
<keyword evidence="10" id="KW-1133">Transmembrane helix</keyword>
<evidence type="ECO:0000256" key="4">
    <source>
        <dbReference type="ARBA" id="ARBA00022741"/>
    </source>
</evidence>
<dbReference type="CDD" id="cd05387">
    <property type="entry name" value="BY-kinase"/>
    <property type="match status" value="1"/>
</dbReference>
<keyword evidence="10" id="KW-0472">Membrane</keyword>
<gene>
    <name evidence="12" type="ORF">SAMN05216554_0137</name>
</gene>
<feature type="transmembrane region" description="Helical" evidence="10">
    <location>
        <begin position="12"/>
        <end position="34"/>
    </location>
</feature>
<comment type="catalytic activity">
    <reaction evidence="8">
        <text>L-tyrosyl-[protein] + ATP = O-phospho-L-tyrosyl-[protein] + ADP + H(+)</text>
        <dbReference type="Rhea" id="RHEA:10596"/>
        <dbReference type="Rhea" id="RHEA-COMP:10136"/>
        <dbReference type="Rhea" id="RHEA-COMP:20101"/>
        <dbReference type="ChEBI" id="CHEBI:15378"/>
        <dbReference type="ChEBI" id="CHEBI:30616"/>
        <dbReference type="ChEBI" id="CHEBI:46858"/>
        <dbReference type="ChEBI" id="CHEBI:61978"/>
        <dbReference type="ChEBI" id="CHEBI:456216"/>
        <dbReference type="EC" id="2.7.10.2"/>
    </reaction>
</comment>
<dbReference type="RefSeq" id="WP_092558591.1">
    <property type="nucleotide sequence ID" value="NZ_FNPZ01000012.1"/>
</dbReference>
<dbReference type="FunFam" id="3.40.50.300:FF:000527">
    <property type="entry name" value="Tyrosine-protein kinase etk"/>
    <property type="match status" value="1"/>
</dbReference>
<evidence type="ECO:0000256" key="10">
    <source>
        <dbReference type="SAM" id="Phobius"/>
    </source>
</evidence>
<dbReference type="InterPro" id="IPR005702">
    <property type="entry name" value="Wzc-like_C"/>
</dbReference>
<protein>
    <recommendedName>
        <fullName evidence="2">non-specific protein-tyrosine kinase</fullName>
        <ecNumber evidence="2">2.7.10.2</ecNumber>
    </recommendedName>
</protein>
<keyword evidence="5" id="KW-0418">Kinase</keyword>
<keyword evidence="13" id="KW-1185">Reference proteome</keyword>
<dbReference type="InterPro" id="IPR027417">
    <property type="entry name" value="P-loop_NTPase"/>
</dbReference>
<dbReference type="AlphaFoldDB" id="A0A1H3U5E8"/>
<dbReference type="SUPFAM" id="SSF52540">
    <property type="entry name" value="P-loop containing nucleoside triphosphate hydrolases"/>
    <property type="match status" value="1"/>
</dbReference>
<feature type="transmembrane region" description="Helical" evidence="10">
    <location>
        <begin position="177"/>
        <end position="198"/>
    </location>
</feature>
<dbReference type="Pfam" id="PF01656">
    <property type="entry name" value="CbiA"/>
    <property type="match status" value="1"/>
</dbReference>
<evidence type="ECO:0000256" key="6">
    <source>
        <dbReference type="ARBA" id="ARBA00022840"/>
    </source>
</evidence>
<dbReference type="InterPro" id="IPR050445">
    <property type="entry name" value="Bact_polysacc_biosynth/exp"/>
</dbReference>
<evidence type="ECO:0000256" key="8">
    <source>
        <dbReference type="ARBA" id="ARBA00051245"/>
    </source>
</evidence>
<reference evidence="12 13" key="1">
    <citation type="submission" date="2016-10" db="EMBL/GenBank/DDBJ databases">
        <authorList>
            <person name="de Groot N.N."/>
        </authorList>
    </citation>
    <scope>NUCLEOTIDE SEQUENCE [LARGE SCALE GENOMIC DNA]</scope>
    <source>
        <strain evidence="12 13">CGMCC 4.3491</strain>
    </source>
</reference>
<evidence type="ECO:0000256" key="2">
    <source>
        <dbReference type="ARBA" id="ARBA00011903"/>
    </source>
</evidence>
<accession>A0A1H3U5E8</accession>
<feature type="region of interest" description="Disordered" evidence="9">
    <location>
        <begin position="470"/>
        <end position="508"/>
    </location>
</feature>
<sequence>MELRSYLPILRAHWLAIILLTLLGGAVAFGWTLIQPKVYTADSSGIVSIGSSSDSGNALVGDNLAKSKVKSYLDIGESRAVAQHAIDELGLSASPESLVGKISISNPTDTAVLKVTANGATPEAARDLAEAWINGIQAQITSIESTGADPATASPSIVQLIPLDSAVLPSAPSSPNVRLAIVIGLIIGLIAGIAYAAVRHIFDRRIRSPKVVEAETGHSVVGTIPIDRRFTDKDRLVSMDGSTDYAAAANDDRAVAEAMREVRTNIQFMNVDNPPRVIVVTSPLPGDGKSTTVANLAIAISASGQQVVLIDADLRRPTVAKTFNLVGGAGLTDVLAGRSNVGDVLQPWGTSGNLLILGAGQIPPNPSELLGSVRMHELVASLAEHAIVLIDAPPLLPVTDAAILTHNTDGALIVASVGKTTIDALTKALSNVERANGTVLGVILNRVPRKGAGSSYYGYRYGGDYNSTSAVPESEAATASSVSTDAQPKPAKVSKAERKSKPVELAAPPAAGGVYEDVMARAAANPQPGWDAAGIDSVDAGITDDDLQRIFNGPDDESGSAAAERGIPTRRELRAGRSRK</sequence>
<keyword evidence="10" id="KW-0812">Transmembrane</keyword>
<feature type="region of interest" description="Disordered" evidence="9">
    <location>
        <begin position="546"/>
        <end position="580"/>
    </location>
</feature>
<proteinExistence type="inferred from homology"/>
<feature type="compositionally biased region" description="Low complexity" evidence="9">
    <location>
        <begin position="470"/>
        <end position="484"/>
    </location>
</feature>
<name>A0A1H3U5E8_9MICO</name>
<comment type="similarity">
    <text evidence="1">Belongs to the CpsD/CapB family.</text>
</comment>
<dbReference type="GO" id="GO:0004715">
    <property type="term" value="F:non-membrane spanning protein tyrosine kinase activity"/>
    <property type="evidence" value="ECO:0007669"/>
    <property type="project" value="UniProtKB-EC"/>
</dbReference>
<feature type="compositionally biased region" description="Basic and acidic residues" evidence="9">
    <location>
        <begin position="567"/>
        <end position="580"/>
    </location>
</feature>
<dbReference type="PANTHER" id="PTHR32309:SF13">
    <property type="entry name" value="FERRIC ENTEROBACTIN TRANSPORT PROTEIN FEPE"/>
    <property type="match status" value="1"/>
</dbReference>
<feature type="domain" description="CobQ/CobB/MinD/ParA nucleotide binding" evidence="11">
    <location>
        <begin position="278"/>
        <end position="450"/>
    </location>
</feature>
<evidence type="ECO:0000259" key="11">
    <source>
        <dbReference type="Pfam" id="PF01656"/>
    </source>
</evidence>
<dbReference type="PANTHER" id="PTHR32309">
    <property type="entry name" value="TYROSINE-PROTEIN KINASE"/>
    <property type="match status" value="1"/>
</dbReference>